<evidence type="ECO:0000256" key="3">
    <source>
        <dbReference type="ARBA" id="ARBA00008737"/>
    </source>
</evidence>
<comment type="catalytic activity">
    <reaction evidence="1 9">
        <text>1-(2-carboxyphenylamino)-1-deoxy-D-ribulose 5-phosphate + H(+) = (1S,2R)-1-C-(indol-3-yl)glycerol 3-phosphate + CO2 + H2O</text>
        <dbReference type="Rhea" id="RHEA:23476"/>
        <dbReference type="ChEBI" id="CHEBI:15377"/>
        <dbReference type="ChEBI" id="CHEBI:15378"/>
        <dbReference type="ChEBI" id="CHEBI:16526"/>
        <dbReference type="ChEBI" id="CHEBI:58613"/>
        <dbReference type="ChEBI" id="CHEBI:58866"/>
        <dbReference type="EC" id="4.1.1.48"/>
    </reaction>
</comment>
<dbReference type="InterPro" id="IPR011060">
    <property type="entry name" value="RibuloseP-bd_barrel"/>
</dbReference>
<keyword evidence="4 9" id="KW-0028">Amino-acid biosynthesis</keyword>
<evidence type="ECO:0000256" key="5">
    <source>
        <dbReference type="ARBA" id="ARBA00022793"/>
    </source>
</evidence>
<evidence type="ECO:0000256" key="1">
    <source>
        <dbReference type="ARBA" id="ARBA00001633"/>
    </source>
</evidence>
<feature type="domain" description="Indole-3-glycerol phosphate synthase" evidence="10">
    <location>
        <begin position="7"/>
        <end position="265"/>
    </location>
</feature>
<dbReference type="PROSITE" id="PS00614">
    <property type="entry name" value="IGPS"/>
    <property type="match status" value="1"/>
</dbReference>
<dbReference type="InterPro" id="IPR045186">
    <property type="entry name" value="Indole-3-glycerol_P_synth"/>
</dbReference>
<dbReference type="InterPro" id="IPR001468">
    <property type="entry name" value="Indole-3-GlycerolPSynthase_CS"/>
</dbReference>
<comment type="similarity">
    <text evidence="3 9">Belongs to the TrpC family.</text>
</comment>
<dbReference type="Proteomes" id="UP000223071">
    <property type="component" value="Unassembled WGS sequence"/>
</dbReference>
<evidence type="ECO:0000256" key="2">
    <source>
        <dbReference type="ARBA" id="ARBA00004696"/>
    </source>
</evidence>
<dbReference type="PANTHER" id="PTHR22854:SF2">
    <property type="entry name" value="INDOLE-3-GLYCEROL-PHOSPHATE SYNTHASE"/>
    <property type="match status" value="1"/>
</dbReference>
<dbReference type="NCBIfam" id="NF001377">
    <property type="entry name" value="PRK00278.2-4"/>
    <property type="match status" value="1"/>
</dbReference>
<dbReference type="EC" id="4.1.1.48" evidence="9"/>
<evidence type="ECO:0000256" key="9">
    <source>
        <dbReference type="HAMAP-Rule" id="MF_00134"/>
    </source>
</evidence>
<keyword evidence="5 9" id="KW-0210">Decarboxylase</keyword>
<accession>A0A2A9HDI6</accession>
<dbReference type="InterPro" id="IPR013785">
    <property type="entry name" value="Aldolase_TIM"/>
</dbReference>
<dbReference type="RefSeq" id="WP_098503490.1">
    <property type="nucleotide sequence ID" value="NZ_PDJQ01000001.1"/>
</dbReference>
<evidence type="ECO:0000256" key="8">
    <source>
        <dbReference type="ARBA" id="ARBA00023239"/>
    </source>
</evidence>
<gene>
    <name evidence="9" type="primary">trpC</name>
    <name evidence="11" type="ORF">A9A59_1285</name>
</gene>
<dbReference type="CDD" id="cd00331">
    <property type="entry name" value="IGPS"/>
    <property type="match status" value="1"/>
</dbReference>
<evidence type="ECO:0000256" key="7">
    <source>
        <dbReference type="ARBA" id="ARBA00023141"/>
    </source>
</evidence>
<name>A0A2A9HDI6_TEPT2</name>
<dbReference type="UniPathway" id="UPA00035">
    <property type="reaction ID" value="UER00043"/>
</dbReference>
<comment type="pathway">
    <text evidence="2 9">Amino-acid biosynthesis; L-tryptophan biosynthesis; L-tryptophan from chorismate: step 4/5.</text>
</comment>
<dbReference type="EMBL" id="PDJQ01000001">
    <property type="protein sequence ID" value="PFG74077.1"/>
    <property type="molecule type" value="Genomic_DNA"/>
</dbReference>
<proteinExistence type="inferred from homology"/>
<evidence type="ECO:0000259" key="10">
    <source>
        <dbReference type="Pfam" id="PF00218"/>
    </source>
</evidence>
<evidence type="ECO:0000256" key="4">
    <source>
        <dbReference type="ARBA" id="ARBA00022605"/>
    </source>
</evidence>
<keyword evidence="12" id="KW-1185">Reference proteome</keyword>
<evidence type="ECO:0000256" key="6">
    <source>
        <dbReference type="ARBA" id="ARBA00022822"/>
    </source>
</evidence>
<keyword evidence="6 9" id="KW-0822">Tryptophan biosynthesis</keyword>
<dbReference type="Pfam" id="PF00218">
    <property type="entry name" value="IGPS"/>
    <property type="match status" value="1"/>
</dbReference>
<dbReference type="GO" id="GO:0000162">
    <property type="term" value="P:L-tryptophan biosynthetic process"/>
    <property type="evidence" value="ECO:0007669"/>
    <property type="project" value="UniProtKB-UniRule"/>
</dbReference>
<dbReference type="HAMAP" id="MF_00134_B">
    <property type="entry name" value="IGPS_B"/>
    <property type="match status" value="1"/>
</dbReference>
<dbReference type="PANTHER" id="PTHR22854">
    <property type="entry name" value="TRYPTOPHAN BIOSYNTHESIS PROTEIN"/>
    <property type="match status" value="1"/>
</dbReference>
<evidence type="ECO:0000313" key="11">
    <source>
        <dbReference type="EMBL" id="PFG74077.1"/>
    </source>
</evidence>
<dbReference type="GO" id="GO:0004425">
    <property type="term" value="F:indole-3-glycerol-phosphate synthase activity"/>
    <property type="evidence" value="ECO:0007669"/>
    <property type="project" value="UniProtKB-UniRule"/>
</dbReference>
<evidence type="ECO:0000313" key="12">
    <source>
        <dbReference type="Proteomes" id="UP000223071"/>
    </source>
</evidence>
<dbReference type="FunFam" id="3.20.20.70:FF:000024">
    <property type="entry name" value="Indole-3-glycerol phosphate synthase"/>
    <property type="match status" value="1"/>
</dbReference>
<protein>
    <recommendedName>
        <fullName evidence="9">Indole-3-glycerol phosphate synthase</fullName>
        <shortName evidence="9">IGPS</shortName>
        <ecNumber evidence="9">4.1.1.48</ecNumber>
    </recommendedName>
</protein>
<comment type="caution">
    <text evidence="11">The sequence shown here is derived from an EMBL/GenBank/DDBJ whole genome shotgun (WGS) entry which is preliminary data.</text>
</comment>
<dbReference type="SUPFAM" id="SSF51366">
    <property type="entry name" value="Ribulose-phoshate binding barrel"/>
    <property type="match status" value="1"/>
</dbReference>
<dbReference type="GO" id="GO:0004640">
    <property type="term" value="F:phosphoribosylanthranilate isomerase activity"/>
    <property type="evidence" value="ECO:0007669"/>
    <property type="project" value="TreeGrafter"/>
</dbReference>
<organism evidence="11 12">
    <name type="scientific">Tepidiforma thermophila (strain KCTC 52669 / CGMCC 1.13589 / G233)</name>
    <dbReference type="NCBI Taxonomy" id="2761530"/>
    <lineage>
        <taxon>Bacteria</taxon>
        <taxon>Bacillati</taxon>
        <taxon>Chloroflexota</taxon>
        <taxon>Tepidiformia</taxon>
        <taxon>Tepidiformales</taxon>
        <taxon>Tepidiformaceae</taxon>
        <taxon>Tepidiforma</taxon>
    </lineage>
</organism>
<reference evidence="11 12" key="1">
    <citation type="submission" date="2017-09" db="EMBL/GenBank/DDBJ databases">
        <title>Sequencing the genomes of two abundant thermophiles in Great Basin hot springs: Thermocrinis jamiesonii and novel Chloroflexi Thermoflexus hugenholtzii.</title>
        <authorList>
            <person name="Hedlund B."/>
        </authorList>
    </citation>
    <scope>NUCLEOTIDE SEQUENCE [LARGE SCALE GENOMIC DNA]</scope>
    <source>
        <strain evidence="11 12">G233</strain>
    </source>
</reference>
<keyword evidence="8 9" id="KW-0456">Lyase</keyword>
<dbReference type="AlphaFoldDB" id="A0A2A9HDI6"/>
<sequence>MGSPTILDTILARRERDVAEAKAAVPPSELEARLAEAPPAIDFIARLRRDAPIAVIAEVKRASPSKGDIAPGMDAAAQALRYARGGASAISVLTEPTWFKGTLADMAAVRAAVEELGPDRPAILRKDFIIDDYQLLEARVHGADAVLLIVAALDDARLRHLYAAAVRLGMQALVEVNNADEMSRAAELGAALVGINNRDLRSFRVDLATTDRLASLAPPGATLAALSGISSRADVERFAAVGAAAVLVGESLMVAPDPAAKIRELRGVPAAAPGAAP</sequence>
<keyword evidence="7 9" id="KW-0057">Aromatic amino acid biosynthesis</keyword>
<dbReference type="Gene3D" id="3.20.20.70">
    <property type="entry name" value="Aldolase class I"/>
    <property type="match status" value="1"/>
</dbReference>
<dbReference type="InterPro" id="IPR013798">
    <property type="entry name" value="Indole-3-glycerol_P_synth_dom"/>
</dbReference>